<dbReference type="STRING" id="1116391.PM3016_4060"/>
<dbReference type="Gene3D" id="1.10.10.60">
    <property type="entry name" value="Homeodomain-like"/>
    <property type="match status" value="2"/>
</dbReference>
<dbReference type="Gene3D" id="3.40.50.1980">
    <property type="entry name" value="Nitrogenase molybdenum iron protein domain"/>
    <property type="match status" value="2"/>
</dbReference>
<dbReference type="Pfam" id="PF01497">
    <property type="entry name" value="Peripla_BP_2"/>
    <property type="match status" value="1"/>
</dbReference>
<dbReference type="InterPro" id="IPR002491">
    <property type="entry name" value="ABC_transptr_periplasmic_BD"/>
</dbReference>
<keyword evidence="1" id="KW-0805">Transcription regulation</keyword>
<dbReference type="InterPro" id="IPR018060">
    <property type="entry name" value="HTH_AraC"/>
</dbReference>
<evidence type="ECO:0000256" key="2">
    <source>
        <dbReference type="ARBA" id="ARBA00023125"/>
    </source>
</evidence>
<dbReference type="HOGENOM" id="CLU_028727_2_1_9"/>
<dbReference type="InterPro" id="IPR018062">
    <property type="entry name" value="HTH_AraC-typ_CS"/>
</dbReference>
<dbReference type="GO" id="GO:0003700">
    <property type="term" value="F:DNA-binding transcription factor activity"/>
    <property type="evidence" value="ECO:0007669"/>
    <property type="project" value="InterPro"/>
</dbReference>
<dbReference type="Pfam" id="PF12833">
    <property type="entry name" value="HTH_18"/>
    <property type="match status" value="1"/>
</dbReference>
<dbReference type="AlphaFoldDB" id="H6NJZ1"/>
<dbReference type="PROSITE" id="PS00041">
    <property type="entry name" value="HTH_ARAC_FAMILY_1"/>
    <property type="match status" value="1"/>
</dbReference>
<dbReference type="SUPFAM" id="SSF46689">
    <property type="entry name" value="Homeodomain-like"/>
    <property type="match status" value="2"/>
</dbReference>
<dbReference type="InterPro" id="IPR009057">
    <property type="entry name" value="Homeodomain-like_sf"/>
</dbReference>
<dbReference type="SUPFAM" id="SSF53807">
    <property type="entry name" value="Helical backbone' metal receptor"/>
    <property type="match status" value="1"/>
</dbReference>
<sequence length="535" mass="61696">MQPDTYTRISDALGRLDDLWIKFRRASLLQEGNLMPMLTSSYYMVIPKCGESRLTLDLHTYPLRQDAVYIAGPGQTIAIREEEGAKSQLYVLEFDIHPSGADGPAFPLLGELPIHPDPALLRMCEGLCGSTRSGQAVERLYGQAVFHELLYWTLTHHREELRVDSRTALEKTKAYIDTNYEENLSMDQLARMADISPKYYGSLFKKTFGKTVTDYLTEVRINRAKQLMAQSRLRLRDVAFMVGYQDEFYFSRMFKREVGVPPTVYLKSRRQKIAAYSAPILGQLLALGVLPYAAPLHPKWTSYYYDNYRADIPLHLSGFRFNEDWESNVGRLAQSEVDCIITTDRLHGEEKERLERIAPVHFIPEGAPWREQLQQIAGIVGAADEAQTWLDRYDAEARLVREKLHRQLQGEKVLIASLFKKAFRLFPVRGMREVVCQDMRLLTPHEADEYSPGQTLSLTELSAVDADHILLNVCQETETLQYWEELQSDVDWTNMKAVRRRRVQLISSDPWREYSAHAKERMIRDLCSRLCGNRT</sequence>
<evidence type="ECO:0000256" key="1">
    <source>
        <dbReference type="ARBA" id="ARBA00023015"/>
    </source>
</evidence>
<protein>
    <submittedName>
        <fullName evidence="6">YbbB</fullName>
    </submittedName>
</protein>
<feature type="domain" description="Fe/B12 periplasmic-binding" evidence="5">
    <location>
        <begin position="272"/>
        <end position="534"/>
    </location>
</feature>
<dbReference type="KEGG" id="pmq:PM3016_4060"/>
<accession>H6NJZ1</accession>
<reference evidence="6 7" key="1">
    <citation type="journal article" date="2012" name="J. Bacteriol.">
        <title>Complete Genome Sequence of Paenibacillus mucilaginosus 3016, a Bacterium Functional as Microbial Fertilizer.</title>
        <authorList>
            <person name="Ma M."/>
            <person name="Wang Z."/>
            <person name="Li L."/>
            <person name="Jiang X."/>
            <person name="Guan D."/>
            <person name="Cao F."/>
            <person name="Chen H."/>
            <person name="Wang X."/>
            <person name="Shen D."/>
            <person name="Du B."/>
            <person name="Li J."/>
        </authorList>
    </citation>
    <scope>NUCLEOTIDE SEQUENCE [LARGE SCALE GENOMIC DNA]</scope>
    <source>
        <strain evidence="6 7">3016</strain>
    </source>
</reference>
<keyword evidence="3" id="KW-0804">Transcription</keyword>
<dbReference type="Proteomes" id="UP000007523">
    <property type="component" value="Chromosome"/>
</dbReference>
<keyword evidence="7" id="KW-1185">Reference proteome</keyword>
<dbReference type="EMBL" id="CP003235">
    <property type="protein sequence ID" value="AFC30844.1"/>
    <property type="molecule type" value="Genomic_DNA"/>
</dbReference>
<dbReference type="SMART" id="SM00342">
    <property type="entry name" value="HTH_ARAC"/>
    <property type="match status" value="1"/>
</dbReference>
<evidence type="ECO:0000259" key="5">
    <source>
        <dbReference type="PROSITE" id="PS50983"/>
    </source>
</evidence>
<feature type="domain" description="HTH araC/xylS-type" evidence="4">
    <location>
        <begin position="170"/>
        <end position="268"/>
    </location>
</feature>
<evidence type="ECO:0000256" key="3">
    <source>
        <dbReference type="ARBA" id="ARBA00023163"/>
    </source>
</evidence>
<dbReference type="GO" id="GO:0043565">
    <property type="term" value="F:sequence-specific DNA binding"/>
    <property type="evidence" value="ECO:0007669"/>
    <property type="project" value="InterPro"/>
</dbReference>
<evidence type="ECO:0000259" key="4">
    <source>
        <dbReference type="PROSITE" id="PS01124"/>
    </source>
</evidence>
<gene>
    <name evidence="6" type="ORF">PM3016_4060</name>
</gene>
<dbReference type="PROSITE" id="PS50983">
    <property type="entry name" value="FE_B12_PBP"/>
    <property type="match status" value="1"/>
</dbReference>
<evidence type="ECO:0000313" key="7">
    <source>
        <dbReference type="Proteomes" id="UP000007523"/>
    </source>
</evidence>
<name>H6NJZ1_9BACL</name>
<dbReference type="PROSITE" id="PS01124">
    <property type="entry name" value="HTH_ARAC_FAMILY_2"/>
    <property type="match status" value="1"/>
</dbReference>
<dbReference type="PANTHER" id="PTHR43280:SF28">
    <property type="entry name" value="HTH-TYPE TRANSCRIPTIONAL ACTIVATOR RHAS"/>
    <property type="match status" value="1"/>
</dbReference>
<evidence type="ECO:0000313" key="6">
    <source>
        <dbReference type="EMBL" id="AFC30844.1"/>
    </source>
</evidence>
<dbReference type="PANTHER" id="PTHR43280">
    <property type="entry name" value="ARAC-FAMILY TRANSCRIPTIONAL REGULATOR"/>
    <property type="match status" value="1"/>
</dbReference>
<proteinExistence type="predicted"/>
<organism evidence="6 7">
    <name type="scientific">Paenibacillus mucilaginosus 3016</name>
    <dbReference type="NCBI Taxonomy" id="1116391"/>
    <lineage>
        <taxon>Bacteria</taxon>
        <taxon>Bacillati</taxon>
        <taxon>Bacillota</taxon>
        <taxon>Bacilli</taxon>
        <taxon>Bacillales</taxon>
        <taxon>Paenibacillaceae</taxon>
        <taxon>Paenibacillus</taxon>
    </lineage>
</organism>
<keyword evidence="2" id="KW-0238">DNA-binding</keyword>